<dbReference type="OrthoDB" id="8060097at2"/>
<feature type="chain" id="PRO_5012733507" evidence="1">
    <location>
        <begin position="22"/>
        <end position="240"/>
    </location>
</feature>
<keyword evidence="3" id="KW-1185">Reference proteome</keyword>
<evidence type="ECO:0000256" key="1">
    <source>
        <dbReference type="SAM" id="SignalP"/>
    </source>
</evidence>
<gene>
    <name evidence="2" type="ORF">SAMN06295910_1954</name>
</gene>
<keyword evidence="1" id="KW-0732">Signal</keyword>
<protein>
    <submittedName>
        <fullName evidence="2">Uncharacterized protein</fullName>
    </submittedName>
</protein>
<reference evidence="3" key="1">
    <citation type="submission" date="2017-04" db="EMBL/GenBank/DDBJ databases">
        <authorList>
            <person name="Varghese N."/>
            <person name="Submissions S."/>
        </authorList>
    </citation>
    <scope>NUCLEOTIDE SEQUENCE [LARGE SCALE GENOMIC DNA]</scope>
    <source>
        <strain evidence="3">Dd16</strain>
    </source>
</reference>
<dbReference type="STRING" id="941907.SAMN06295910_1954"/>
<sequence>MKMRHLIIAALIGSGATAATAEVLVVRATGPSAKNFPAGRQLADNAKITLAANDQLVVLDQRGTRTLRGPGTFTPAGAPSQAVVMASSTPKPRARIGAVRSVGSASATALAPSLWHIDVTKSSNVCMQDPARIMLWRANAATPTRLTVASGGKSKTLDWAAGQSAIAWPADVAPRDGATYKLSWPGAAQATTVTFKTVPPTKPAELDRIAESLIRNECKGQLDTLIETARVPGDAATPSG</sequence>
<dbReference type="EMBL" id="LT840185">
    <property type="protein sequence ID" value="SMF70837.1"/>
    <property type="molecule type" value="Genomic_DNA"/>
</dbReference>
<organism evidence="2 3">
    <name type="scientific">Allosphingosinicella indica</name>
    <dbReference type="NCBI Taxonomy" id="941907"/>
    <lineage>
        <taxon>Bacteria</taxon>
        <taxon>Pseudomonadati</taxon>
        <taxon>Pseudomonadota</taxon>
        <taxon>Alphaproteobacteria</taxon>
        <taxon>Sphingomonadales</taxon>
        <taxon>Sphingomonadaceae</taxon>
        <taxon>Allosphingosinicella</taxon>
    </lineage>
</organism>
<evidence type="ECO:0000313" key="3">
    <source>
        <dbReference type="Proteomes" id="UP000192934"/>
    </source>
</evidence>
<evidence type="ECO:0000313" key="2">
    <source>
        <dbReference type="EMBL" id="SMF70837.1"/>
    </source>
</evidence>
<dbReference type="Proteomes" id="UP000192934">
    <property type="component" value="Chromosome I"/>
</dbReference>
<name>A0A1X7GJV3_9SPHN</name>
<feature type="signal peptide" evidence="1">
    <location>
        <begin position="1"/>
        <end position="21"/>
    </location>
</feature>
<accession>A0A1X7GJV3</accession>
<dbReference type="AlphaFoldDB" id="A0A1X7GJV3"/>
<proteinExistence type="predicted"/>